<dbReference type="EMBL" id="CP018092">
    <property type="protein sequence ID" value="ATS17593.1"/>
    <property type="molecule type" value="Genomic_DNA"/>
</dbReference>
<dbReference type="PANTHER" id="PTHR47200">
    <property type="entry name" value="THYLAKOID LUMENAL 15 KDA PROTEIN 1, CHLOROPLASTIC"/>
    <property type="match status" value="1"/>
</dbReference>
<evidence type="ECO:0000313" key="2">
    <source>
        <dbReference type="Proteomes" id="UP000231057"/>
    </source>
</evidence>
<dbReference type="Pfam" id="PF00805">
    <property type="entry name" value="Pentapeptide"/>
    <property type="match status" value="2"/>
</dbReference>
<accession>A0A2D2PZD2</accession>
<dbReference type="SUPFAM" id="SSF141571">
    <property type="entry name" value="Pentapeptide repeat-like"/>
    <property type="match status" value="1"/>
</dbReference>
<protein>
    <submittedName>
        <fullName evidence="1">Low-complexity protein</fullName>
    </submittedName>
</protein>
<gene>
    <name evidence="1" type="ORF">BRW62_01235</name>
</gene>
<dbReference type="Proteomes" id="UP000231057">
    <property type="component" value="Chromosome"/>
</dbReference>
<name>A0A2D2PZD2_PARLV</name>
<dbReference type="InterPro" id="IPR001646">
    <property type="entry name" value="5peptide_repeat"/>
</dbReference>
<reference evidence="1 2" key="1">
    <citation type="submission" date="2016-11" db="EMBL/GenBank/DDBJ databases">
        <title>Complete genome sequence of thermophilic cyanobacteria strain Synechococcus sp. PCC6715.</title>
        <authorList>
            <person name="Tang J."/>
            <person name="Daroch M."/>
            <person name="Liang Y."/>
            <person name="Jiang D."/>
            <person name="Shah M."/>
        </authorList>
    </citation>
    <scope>NUCLEOTIDE SEQUENCE [LARGE SCALE GENOMIC DNA]</scope>
    <source>
        <strain evidence="1 2">PCC 6715</strain>
    </source>
</reference>
<dbReference type="PANTHER" id="PTHR47200:SF2">
    <property type="entry name" value="THYLAKOID LUMENAL 15 KDA PROTEIN 1, CHLOROPLASTIC"/>
    <property type="match status" value="1"/>
</dbReference>
<dbReference type="RefSeq" id="WP_198406086.1">
    <property type="nucleotide sequence ID" value="NZ_CP018092.1"/>
</dbReference>
<evidence type="ECO:0000313" key="1">
    <source>
        <dbReference type="EMBL" id="ATS17593.1"/>
    </source>
</evidence>
<reference evidence="2" key="2">
    <citation type="journal article" date="2022" name="Front. Microbiol.">
        <title>Comparative Genomic Analysis Revealed Distinct Molecular Components and Organization of CO2-Concentrating Mechanism in Thermophilic Cyanobacteria.</title>
        <authorList>
            <person name="Tang J."/>
            <person name="Zhou H."/>
            <person name="Yao D."/>
            <person name="Riaz S."/>
            <person name="You D."/>
            <person name="Klepacz-Smolka A."/>
            <person name="Daroch M."/>
        </authorList>
    </citation>
    <scope>NUCLEOTIDE SEQUENCE [LARGE SCALE GENOMIC DNA]</scope>
    <source>
        <strain evidence="2">PCC 6715</strain>
    </source>
</reference>
<dbReference type="InterPro" id="IPR044213">
    <property type="entry name" value="At2g44920-like"/>
</dbReference>
<dbReference type="Gene3D" id="2.160.20.80">
    <property type="entry name" value="E3 ubiquitin-protein ligase SopA"/>
    <property type="match status" value="1"/>
</dbReference>
<proteinExistence type="predicted"/>
<dbReference type="AlphaFoldDB" id="A0A2D2PZD2"/>
<dbReference type="KEGG" id="slw:BRW62_01235"/>
<organism evidence="1 2">
    <name type="scientific">Parathermosynechococcus lividus PCC 6715</name>
    <dbReference type="NCBI Taxonomy" id="1917166"/>
    <lineage>
        <taxon>Bacteria</taxon>
        <taxon>Bacillati</taxon>
        <taxon>Cyanobacteriota</taxon>
        <taxon>Cyanophyceae</taxon>
        <taxon>Acaryochloridales</taxon>
        <taxon>Thermosynechococcaceae</taxon>
        <taxon>Parathermosynechococcus</taxon>
    </lineage>
</organism>
<keyword evidence="2" id="KW-1185">Reference proteome</keyword>
<sequence length="173" mass="19086">MTCLSAIREAYRYWHWLVALVLALLFIVLTPTGAIAEDYTKEALINVDFSGQDLRDSQFTKANLFHSNLSHTNLQGVSFFAANLEAANLEGADLRYATLDTARLTKANLTNAILEGAFAFNTKFDGALITGADFTDVDLREDAQRMLCEVASGRNPVTGRDTRDTLHCEDFAS</sequence>